<keyword evidence="1" id="KW-0472">Membrane</keyword>
<keyword evidence="1" id="KW-1003">Cell membrane</keyword>
<sequence length="92" mass="10374">GVFLPLLISLGVWQLNRAAEKTSLLRTWNSESAGWDWQDVAAADGWQEGQPVTLTGWYREQTWLLDNRTRDGRAGYEVLTLFEPLSGPLVVV</sequence>
<dbReference type="EMBL" id="DLYI01000327">
    <property type="protein sequence ID" value="HAC30949.1"/>
    <property type="molecule type" value="Genomic_DNA"/>
</dbReference>
<evidence type="ECO:0000313" key="3">
    <source>
        <dbReference type="Proteomes" id="UP000261325"/>
    </source>
</evidence>
<feature type="non-terminal residue" evidence="2">
    <location>
        <position position="1"/>
    </location>
</feature>
<dbReference type="Pfam" id="PF02104">
    <property type="entry name" value="SURF1"/>
    <property type="match status" value="1"/>
</dbReference>
<dbReference type="InterPro" id="IPR002994">
    <property type="entry name" value="Surf1/Shy1"/>
</dbReference>
<dbReference type="GO" id="GO:0005886">
    <property type="term" value="C:plasma membrane"/>
    <property type="evidence" value="ECO:0007669"/>
    <property type="project" value="UniProtKB-SubCell"/>
</dbReference>
<accession>A0A3B8WL51</accession>
<evidence type="ECO:0000256" key="1">
    <source>
        <dbReference type="RuleBase" id="RU363076"/>
    </source>
</evidence>
<evidence type="ECO:0000313" key="2">
    <source>
        <dbReference type="EMBL" id="HAC30949.1"/>
    </source>
</evidence>
<gene>
    <name evidence="2" type="ORF">DCF82_24535</name>
</gene>
<feature type="non-terminal residue" evidence="2">
    <location>
        <position position="92"/>
    </location>
</feature>
<organism evidence="2 3">
    <name type="scientific">Marinobacter nauticus</name>
    <name type="common">Marinobacter hydrocarbonoclasticus</name>
    <name type="synonym">Marinobacter aquaeolei</name>
    <dbReference type="NCBI Taxonomy" id="2743"/>
    <lineage>
        <taxon>Bacteria</taxon>
        <taxon>Pseudomonadati</taxon>
        <taxon>Pseudomonadota</taxon>
        <taxon>Gammaproteobacteria</taxon>
        <taxon>Pseudomonadales</taxon>
        <taxon>Marinobacteraceae</taxon>
        <taxon>Marinobacter</taxon>
    </lineage>
</organism>
<comment type="similarity">
    <text evidence="1">Belongs to the SURF1 family.</text>
</comment>
<proteinExistence type="inferred from homology"/>
<protein>
    <recommendedName>
        <fullName evidence="1">SURF1-like protein</fullName>
    </recommendedName>
</protein>
<comment type="caution">
    <text evidence="2">The sequence shown here is derived from an EMBL/GenBank/DDBJ whole genome shotgun (WGS) entry which is preliminary data.</text>
</comment>
<comment type="subcellular location">
    <subcellularLocation>
        <location evidence="1">Cell membrane</location>
        <topology evidence="1">Multi-pass membrane protein</topology>
    </subcellularLocation>
</comment>
<dbReference type="AlphaFoldDB" id="A0A3B8WL51"/>
<dbReference type="Proteomes" id="UP000261325">
    <property type="component" value="Unassembled WGS sequence"/>
</dbReference>
<dbReference type="PROSITE" id="PS50895">
    <property type="entry name" value="SURF1"/>
    <property type="match status" value="1"/>
</dbReference>
<reference evidence="2 3" key="1">
    <citation type="journal article" date="2018" name="Nat. Biotechnol.">
        <title>A standardized bacterial taxonomy based on genome phylogeny substantially revises the tree of life.</title>
        <authorList>
            <person name="Parks D.H."/>
            <person name="Chuvochina M."/>
            <person name="Waite D.W."/>
            <person name="Rinke C."/>
            <person name="Skarshewski A."/>
            <person name="Chaumeil P.A."/>
            <person name="Hugenholtz P."/>
        </authorList>
    </citation>
    <scope>NUCLEOTIDE SEQUENCE [LARGE SCALE GENOMIC DNA]</scope>
    <source>
        <strain evidence="2">UBA9049</strain>
    </source>
</reference>
<name>A0A3B8WL51_MARNT</name>